<evidence type="ECO:0000313" key="9">
    <source>
        <dbReference type="EMBL" id="MBC8578399.1"/>
    </source>
</evidence>
<dbReference type="Proteomes" id="UP000655830">
    <property type="component" value="Unassembled WGS sequence"/>
</dbReference>
<dbReference type="PROSITE" id="PS01046">
    <property type="entry name" value="LON_SER"/>
    <property type="match status" value="1"/>
</dbReference>
<dbReference type="SUPFAM" id="SSF54211">
    <property type="entry name" value="Ribosomal protein S5 domain 2-like"/>
    <property type="match status" value="1"/>
</dbReference>
<dbReference type="RefSeq" id="WP_177671534.1">
    <property type="nucleotide sequence ID" value="NZ_JACRSY010000003.1"/>
</dbReference>
<dbReference type="InterPro" id="IPR020568">
    <property type="entry name" value="Ribosomal_Su5_D2-typ_SF"/>
</dbReference>
<dbReference type="GO" id="GO:0004176">
    <property type="term" value="F:ATP-dependent peptidase activity"/>
    <property type="evidence" value="ECO:0007669"/>
    <property type="project" value="UniProtKB-UniRule"/>
</dbReference>
<dbReference type="GO" id="GO:0006508">
    <property type="term" value="P:proteolysis"/>
    <property type="evidence" value="ECO:0007669"/>
    <property type="project" value="UniProtKB-KW"/>
</dbReference>
<proteinExistence type="inferred from homology"/>
<evidence type="ECO:0000256" key="5">
    <source>
        <dbReference type="PROSITE-ProRule" id="PRU01122"/>
    </source>
</evidence>
<keyword evidence="6" id="KW-1133">Transmembrane helix</keyword>
<dbReference type="EMBL" id="JACRSY010000003">
    <property type="protein sequence ID" value="MBC8578399.1"/>
    <property type="molecule type" value="Genomic_DNA"/>
</dbReference>
<keyword evidence="2 5" id="KW-0378">Hydrolase</keyword>
<dbReference type="NCBIfam" id="TIGR02902">
    <property type="entry name" value="spore_lonB"/>
    <property type="match status" value="1"/>
</dbReference>
<feature type="active site" evidence="5">
    <location>
        <position position="446"/>
    </location>
</feature>
<comment type="catalytic activity">
    <reaction evidence="5">
        <text>Hydrolysis of proteins in presence of ATP.</text>
        <dbReference type="EC" id="3.4.21.53"/>
    </reaction>
</comment>
<dbReference type="Gene3D" id="3.30.230.10">
    <property type="match status" value="1"/>
</dbReference>
<sequence>MIEGLLIGVQIFFSCVIGLYFLIQLRNTRQSKTNLFNDSQEKYEKMQRMRYIKLTQPLTEKMRPKSEEDIIGQEDGLLALKTALCSPNPQHILIYGSPGVGKTAAARIALEMAKKCELSPFTSTSKFVEIDATTLRFDERSVADPLMGSVHDPIYQGAGAYGQAGVPQPKPGAVTKAHGGVLFIDEIGELHQVQMNKLLKVLEDRKVYLESAYYSSSDEHTPPYIHDVFRNGLPADFRLIGATTRSREEIPPALRSRCVEIFFKDLDEEAIMKIVERVIDREKLSIESDAKEMIPDYAANGREAVSILQTAYNKMLYDKQSNIKKADIEWIVKSGRYSKALHKKLNTGYYIGKVNGLGVMSTSAGMVLEVQAVAKKVASGKGHINITGVIEEEELTMQHSKAKRKSMAYSSLENVLTLMKTQYQIDYEDYYIHVNFPSGIPVDGPSAGIAMFSALYSALFNEPVPGNIAMTGEVTIHGEVYPVGGVSEKILAAKKAGAKAVIIPKENMQGTFAELGIEIIPAQTVKEVVSYLWDIPITQKAENILHA</sequence>
<keyword evidence="10" id="KW-1185">Reference proteome</keyword>
<accession>A0A926EF51</accession>
<evidence type="ECO:0000259" key="7">
    <source>
        <dbReference type="PROSITE" id="PS50045"/>
    </source>
</evidence>
<dbReference type="InterPro" id="IPR008268">
    <property type="entry name" value="Peptidase_S16_AS"/>
</dbReference>
<keyword evidence="3 5" id="KW-0720">Serine protease</keyword>
<dbReference type="GO" id="GO:0030163">
    <property type="term" value="P:protein catabolic process"/>
    <property type="evidence" value="ECO:0007669"/>
    <property type="project" value="InterPro"/>
</dbReference>
<feature type="domain" description="Sigma-54 factor interaction" evidence="7">
    <location>
        <begin position="92"/>
        <end position="266"/>
    </location>
</feature>
<evidence type="ECO:0000256" key="3">
    <source>
        <dbReference type="ARBA" id="ARBA00022825"/>
    </source>
</evidence>
<gene>
    <name evidence="9" type="primary">lonB</name>
    <name evidence="9" type="ORF">H8718_02475</name>
</gene>
<dbReference type="InterPro" id="IPR003593">
    <property type="entry name" value="AAA+_ATPase"/>
</dbReference>
<evidence type="ECO:0000256" key="4">
    <source>
        <dbReference type="ARBA" id="ARBA00026070"/>
    </source>
</evidence>
<dbReference type="InterPro" id="IPR027065">
    <property type="entry name" value="Lon_Prtase"/>
</dbReference>
<dbReference type="EC" id="3.4.21.53" evidence="5"/>
<dbReference type="CDD" id="cd00009">
    <property type="entry name" value="AAA"/>
    <property type="match status" value="1"/>
</dbReference>
<comment type="subunit">
    <text evidence="4">Homohexamer. Organized in a ring with a central cavity.</text>
</comment>
<dbReference type="InterPro" id="IPR000523">
    <property type="entry name" value="Mg_chelatse_chII-like_cat_dom"/>
</dbReference>
<evidence type="ECO:0000313" key="10">
    <source>
        <dbReference type="Proteomes" id="UP000655830"/>
    </source>
</evidence>
<dbReference type="Gene3D" id="3.40.50.300">
    <property type="entry name" value="P-loop containing nucleotide triphosphate hydrolases"/>
    <property type="match status" value="1"/>
</dbReference>
<feature type="active site" evidence="5">
    <location>
        <position position="489"/>
    </location>
</feature>
<keyword evidence="6" id="KW-0812">Transmembrane</keyword>
<name>A0A926EF51_9FIRM</name>
<dbReference type="InterPro" id="IPR027417">
    <property type="entry name" value="P-loop_NTPase"/>
</dbReference>
<dbReference type="InterPro" id="IPR014251">
    <property type="entry name" value="Spore_LonB"/>
</dbReference>
<organism evidence="9 10">
    <name type="scientific">Zhenhengia yiwuensis</name>
    <dbReference type="NCBI Taxonomy" id="2763666"/>
    <lineage>
        <taxon>Bacteria</taxon>
        <taxon>Bacillati</taxon>
        <taxon>Bacillota</taxon>
        <taxon>Clostridia</taxon>
        <taxon>Lachnospirales</taxon>
        <taxon>Lachnospiraceae</taxon>
        <taxon>Zhenhengia</taxon>
    </lineage>
</organism>
<dbReference type="Pfam" id="PF01078">
    <property type="entry name" value="Mg_chelatase"/>
    <property type="match status" value="1"/>
</dbReference>
<dbReference type="PRINTS" id="PR00830">
    <property type="entry name" value="ENDOLAPTASE"/>
</dbReference>
<dbReference type="PROSITE" id="PS51786">
    <property type="entry name" value="LON_PROTEOLYTIC"/>
    <property type="match status" value="1"/>
</dbReference>
<dbReference type="PROSITE" id="PS50045">
    <property type="entry name" value="SIGMA54_INTERACT_4"/>
    <property type="match status" value="1"/>
</dbReference>
<dbReference type="InterPro" id="IPR014721">
    <property type="entry name" value="Ribsml_uS5_D2-typ_fold_subgr"/>
</dbReference>
<dbReference type="GO" id="GO:0004252">
    <property type="term" value="F:serine-type endopeptidase activity"/>
    <property type="evidence" value="ECO:0007669"/>
    <property type="project" value="UniProtKB-UniRule"/>
</dbReference>
<dbReference type="GO" id="GO:0006355">
    <property type="term" value="P:regulation of DNA-templated transcription"/>
    <property type="evidence" value="ECO:0007669"/>
    <property type="project" value="InterPro"/>
</dbReference>
<feature type="domain" description="Lon proteolytic" evidence="8">
    <location>
        <begin position="348"/>
        <end position="535"/>
    </location>
</feature>
<evidence type="ECO:0000256" key="1">
    <source>
        <dbReference type="ARBA" id="ARBA00022670"/>
    </source>
</evidence>
<dbReference type="InterPro" id="IPR002078">
    <property type="entry name" value="Sigma_54_int"/>
</dbReference>
<evidence type="ECO:0000256" key="6">
    <source>
        <dbReference type="SAM" id="Phobius"/>
    </source>
</evidence>
<dbReference type="InterPro" id="IPR008269">
    <property type="entry name" value="Lon_proteolytic"/>
</dbReference>
<protein>
    <recommendedName>
        <fullName evidence="5">endopeptidase La</fullName>
        <ecNumber evidence="5">3.4.21.53</ecNumber>
    </recommendedName>
</protein>
<dbReference type="PANTHER" id="PTHR10046">
    <property type="entry name" value="ATP DEPENDENT LON PROTEASE FAMILY MEMBER"/>
    <property type="match status" value="1"/>
</dbReference>
<dbReference type="AlphaFoldDB" id="A0A926EF51"/>
<dbReference type="GO" id="GO:0005524">
    <property type="term" value="F:ATP binding"/>
    <property type="evidence" value="ECO:0007669"/>
    <property type="project" value="InterPro"/>
</dbReference>
<keyword evidence="1 5" id="KW-0645">Protease</keyword>
<evidence type="ECO:0000256" key="2">
    <source>
        <dbReference type="ARBA" id="ARBA00022801"/>
    </source>
</evidence>
<evidence type="ECO:0000259" key="8">
    <source>
        <dbReference type="PROSITE" id="PS51786"/>
    </source>
</evidence>
<comment type="similarity">
    <text evidence="5">Belongs to the peptidase S16 family.</text>
</comment>
<feature type="transmembrane region" description="Helical" evidence="6">
    <location>
        <begin position="6"/>
        <end position="23"/>
    </location>
</feature>
<dbReference type="SMART" id="SM00382">
    <property type="entry name" value="AAA"/>
    <property type="match status" value="1"/>
</dbReference>
<dbReference type="SUPFAM" id="SSF52540">
    <property type="entry name" value="P-loop containing nucleoside triphosphate hydrolases"/>
    <property type="match status" value="1"/>
</dbReference>
<reference evidence="9" key="1">
    <citation type="submission" date="2020-08" db="EMBL/GenBank/DDBJ databases">
        <title>Genome public.</title>
        <authorList>
            <person name="Liu C."/>
            <person name="Sun Q."/>
        </authorList>
    </citation>
    <scope>NUCLEOTIDE SEQUENCE</scope>
    <source>
        <strain evidence="9">NSJ-12</strain>
    </source>
</reference>
<keyword evidence="6" id="KW-0472">Membrane</keyword>
<dbReference type="Pfam" id="PF05362">
    <property type="entry name" value="Lon_C"/>
    <property type="match status" value="1"/>
</dbReference>
<comment type="caution">
    <text evidence="9">The sequence shown here is derived from an EMBL/GenBank/DDBJ whole genome shotgun (WGS) entry which is preliminary data.</text>
</comment>